<keyword evidence="2" id="KW-1185">Reference proteome</keyword>
<gene>
    <name evidence="1" type="ORF">SSLN_LOCUS9515</name>
</gene>
<sequence>MDCGRINALGLAYVGEVASADNRYYLRRLVVQITGKGFDCVAADRGYNPLIRQLEEVRLEEARSEGNYHFDRPVVYAILLNENVSIKVTYTAMALRENTQDQDDKDFLTNFRGMLTKIRVRLESDLSRRAGLHLQLAGLISTGHVGSVPRSVNLPPLPASSFRGRSSSTSPLLGTLATGQSRATINTPSADCSASALPLSGSCPWDINHIFRAADVMLVGESSLLNMSPMTSTTSTMTCDNRETQARTASSLLGGTVLAMGLAKVEEIERLTEGKERLAGIPALGNFVMGMCVLDV</sequence>
<proteinExistence type="predicted"/>
<dbReference type="Proteomes" id="UP000275846">
    <property type="component" value="Unassembled WGS sequence"/>
</dbReference>
<reference evidence="3" key="1">
    <citation type="submission" date="2016-06" db="UniProtKB">
        <authorList>
            <consortium name="WormBaseParasite"/>
        </authorList>
    </citation>
    <scope>IDENTIFICATION</scope>
</reference>
<accession>A0A183SZ67</accession>
<evidence type="ECO:0000313" key="3">
    <source>
        <dbReference type="WBParaSite" id="SSLN_0000987701-mRNA-1"/>
    </source>
</evidence>
<protein>
    <submittedName>
        <fullName evidence="3">DDE Tnp4 domain-containing protein</fullName>
    </submittedName>
</protein>
<evidence type="ECO:0000313" key="2">
    <source>
        <dbReference type="Proteomes" id="UP000275846"/>
    </source>
</evidence>
<dbReference type="OrthoDB" id="6314070at2759"/>
<dbReference type="EMBL" id="UYSU01035291">
    <property type="protein sequence ID" value="VDL95900.1"/>
    <property type="molecule type" value="Genomic_DNA"/>
</dbReference>
<organism evidence="3">
    <name type="scientific">Schistocephalus solidus</name>
    <name type="common">Tapeworm</name>
    <dbReference type="NCBI Taxonomy" id="70667"/>
    <lineage>
        <taxon>Eukaryota</taxon>
        <taxon>Metazoa</taxon>
        <taxon>Spiralia</taxon>
        <taxon>Lophotrochozoa</taxon>
        <taxon>Platyhelminthes</taxon>
        <taxon>Cestoda</taxon>
        <taxon>Eucestoda</taxon>
        <taxon>Diphyllobothriidea</taxon>
        <taxon>Diphyllobothriidae</taxon>
        <taxon>Schistocephalus</taxon>
    </lineage>
</organism>
<dbReference type="WBParaSite" id="SSLN_0000987701-mRNA-1">
    <property type="protein sequence ID" value="SSLN_0000987701-mRNA-1"/>
    <property type="gene ID" value="SSLN_0000987701"/>
</dbReference>
<reference evidence="1 2" key="2">
    <citation type="submission" date="2018-11" db="EMBL/GenBank/DDBJ databases">
        <authorList>
            <consortium name="Pathogen Informatics"/>
        </authorList>
    </citation>
    <scope>NUCLEOTIDE SEQUENCE [LARGE SCALE GENOMIC DNA]</scope>
    <source>
        <strain evidence="1 2">NST_G2</strain>
    </source>
</reference>
<name>A0A183SZ67_SCHSO</name>
<dbReference type="AlphaFoldDB" id="A0A183SZ67"/>
<evidence type="ECO:0000313" key="1">
    <source>
        <dbReference type="EMBL" id="VDL95900.1"/>
    </source>
</evidence>